<proteinExistence type="predicted"/>
<dbReference type="PROSITE" id="PS50075">
    <property type="entry name" value="CARRIER"/>
    <property type="match status" value="1"/>
</dbReference>
<dbReference type="RefSeq" id="WP_280654957.1">
    <property type="nucleotide sequence ID" value="NZ_JANQDH010000074.1"/>
</dbReference>
<reference evidence="4 5" key="1">
    <citation type="journal article" date="2023" name="J. Phycol.">
        <title>Chrysosporum ovalisporum is synonymous with the true-branching cyanobacterium Umezakia natans (Nostocales/Aphanizomenonaceae).</title>
        <authorList>
            <person name="McGregor G.B."/>
            <person name="Sendall B.C."/>
            <person name="Niiyama Y."/>
            <person name="Tuji A."/>
            <person name="Willis A."/>
        </authorList>
    </citation>
    <scope>NUCLEOTIDE SEQUENCE [LARGE SCALE GENOMIC DNA]</scope>
    <source>
        <strain evidence="4 5">ANA360D</strain>
    </source>
</reference>
<dbReference type="PANTHER" id="PTHR43775">
    <property type="entry name" value="FATTY ACID SYNTHASE"/>
    <property type="match status" value="1"/>
</dbReference>
<name>A0AA43GSN7_9CYAN</name>
<comment type="caution">
    <text evidence="4">The sequence shown here is derived from an EMBL/GenBank/DDBJ whole genome shotgun (WGS) entry which is preliminary data.</text>
</comment>
<keyword evidence="2" id="KW-0597">Phosphoprotein</keyword>
<keyword evidence="1" id="KW-0596">Phosphopantetheine</keyword>
<organism evidence="4 5">
    <name type="scientific">Chrysosporum bergii ANA360D</name>
    <dbReference type="NCBI Taxonomy" id="617107"/>
    <lineage>
        <taxon>Bacteria</taxon>
        <taxon>Bacillati</taxon>
        <taxon>Cyanobacteriota</taxon>
        <taxon>Cyanophyceae</taxon>
        <taxon>Nostocales</taxon>
        <taxon>Nodulariaceae</taxon>
        <taxon>Chrysosporum</taxon>
    </lineage>
</organism>
<dbReference type="GO" id="GO:0004312">
    <property type="term" value="F:fatty acid synthase activity"/>
    <property type="evidence" value="ECO:0007669"/>
    <property type="project" value="TreeGrafter"/>
</dbReference>
<evidence type="ECO:0000256" key="2">
    <source>
        <dbReference type="ARBA" id="ARBA00022553"/>
    </source>
</evidence>
<dbReference type="SMART" id="SM00823">
    <property type="entry name" value="PKS_PP"/>
    <property type="match status" value="1"/>
</dbReference>
<dbReference type="Proteomes" id="UP001159387">
    <property type="component" value="Unassembled WGS sequence"/>
</dbReference>
<dbReference type="SUPFAM" id="SSF47336">
    <property type="entry name" value="ACP-like"/>
    <property type="match status" value="1"/>
</dbReference>
<dbReference type="GO" id="GO:0006633">
    <property type="term" value="P:fatty acid biosynthetic process"/>
    <property type="evidence" value="ECO:0007669"/>
    <property type="project" value="TreeGrafter"/>
</dbReference>
<gene>
    <name evidence="4" type="ORF">NWP17_11025</name>
</gene>
<protein>
    <submittedName>
        <fullName evidence="4">Beta-ketoacyl reductase</fullName>
    </submittedName>
</protein>
<feature type="domain" description="Carrier" evidence="3">
    <location>
        <begin position="117"/>
        <end position="192"/>
    </location>
</feature>
<evidence type="ECO:0000256" key="1">
    <source>
        <dbReference type="ARBA" id="ARBA00022450"/>
    </source>
</evidence>
<evidence type="ECO:0000313" key="5">
    <source>
        <dbReference type="Proteomes" id="UP001159387"/>
    </source>
</evidence>
<dbReference type="InterPro" id="IPR020806">
    <property type="entry name" value="PKS_PP-bd"/>
</dbReference>
<dbReference type="InterPro" id="IPR050091">
    <property type="entry name" value="PKS_NRPS_Biosynth_Enz"/>
</dbReference>
<dbReference type="PANTHER" id="PTHR43775:SF37">
    <property type="entry name" value="SI:DKEY-61P9.11"/>
    <property type="match status" value="1"/>
</dbReference>
<dbReference type="Gene3D" id="1.10.1200.10">
    <property type="entry name" value="ACP-like"/>
    <property type="match status" value="1"/>
</dbReference>
<evidence type="ECO:0000259" key="3">
    <source>
        <dbReference type="PROSITE" id="PS50075"/>
    </source>
</evidence>
<dbReference type="InterPro" id="IPR009081">
    <property type="entry name" value="PP-bd_ACP"/>
</dbReference>
<feature type="non-terminal residue" evidence="4">
    <location>
        <position position="219"/>
    </location>
</feature>
<feature type="non-terminal residue" evidence="4">
    <location>
        <position position="1"/>
    </location>
</feature>
<dbReference type="InterPro" id="IPR036736">
    <property type="entry name" value="ACP-like_sf"/>
</dbReference>
<sequence length="219" mass="24727">SNSLSINWGAWAEVGMAANLSWEQRGIAAISPKQGRHILVQLIQKLNQHTIPQVAVQPTNWAEYLSHDGVNMPFYEYFTHHLRNEKEAKLRQTAGSTSEEVSLRQQLQTLSEKDRDALLMEHLQKTAIRVLGLASNQKIDPYQGLMNMGLDSLMAVEFRNHLIRSLERPLPATLLFNCPTLDSLHDYLVAKMFDDAPQKAEQMAQPTTLTAHSISIESK</sequence>
<dbReference type="Pfam" id="PF00550">
    <property type="entry name" value="PP-binding"/>
    <property type="match status" value="1"/>
</dbReference>
<dbReference type="GO" id="GO:0031177">
    <property type="term" value="F:phosphopantetheine binding"/>
    <property type="evidence" value="ECO:0007669"/>
    <property type="project" value="InterPro"/>
</dbReference>
<keyword evidence="5" id="KW-1185">Reference proteome</keyword>
<dbReference type="AlphaFoldDB" id="A0AA43GSN7"/>
<dbReference type="Gene3D" id="3.40.50.720">
    <property type="entry name" value="NAD(P)-binding Rossmann-like Domain"/>
    <property type="match status" value="1"/>
</dbReference>
<evidence type="ECO:0000313" key="4">
    <source>
        <dbReference type="EMBL" id="MDH6060967.1"/>
    </source>
</evidence>
<dbReference type="EMBL" id="JANQDH010000074">
    <property type="protein sequence ID" value="MDH6060967.1"/>
    <property type="molecule type" value="Genomic_DNA"/>
</dbReference>
<accession>A0AA43GSN7</accession>